<dbReference type="EMBL" id="NKCZ01000043">
    <property type="protein sequence ID" value="POD89115.1"/>
    <property type="molecule type" value="Genomic_DNA"/>
</dbReference>
<dbReference type="GO" id="GO:0020037">
    <property type="term" value="F:heme binding"/>
    <property type="evidence" value="ECO:0007669"/>
    <property type="project" value="InterPro"/>
</dbReference>
<feature type="domain" description="Catalase core" evidence="1">
    <location>
        <begin position="36"/>
        <end position="96"/>
    </location>
</feature>
<dbReference type="InterPro" id="IPR018028">
    <property type="entry name" value="Catalase"/>
</dbReference>
<dbReference type="EC" id="1.11.1.6" evidence="2"/>
<dbReference type="GO" id="GO:0042744">
    <property type="term" value="P:hydrogen peroxide catabolic process"/>
    <property type="evidence" value="ECO:0007669"/>
    <property type="project" value="TreeGrafter"/>
</dbReference>
<evidence type="ECO:0000313" key="3">
    <source>
        <dbReference type="Proteomes" id="UP000236990"/>
    </source>
</evidence>
<evidence type="ECO:0000313" key="2">
    <source>
        <dbReference type="EMBL" id="POD89115.1"/>
    </source>
</evidence>
<dbReference type="GO" id="GO:0042542">
    <property type="term" value="P:response to hydrogen peroxide"/>
    <property type="evidence" value="ECO:0007669"/>
    <property type="project" value="TreeGrafter"/>
</dbReference>
<name>A0A2S3U9T5_LACPN</name>
<keyword evidence="2" id="KW-0560">Oxidoreductase</keyword>
<reference evidence="2 3" key="1">
    <citation type="submission" date="2017-06" db="EMBL/GenBank/DDBJ databases">
        <title>Genome sequence of Lactobacillus plantarum subsp. plantarum strain SRCM101258.</title>
        <authorList>
            <person name="Cho S.H."/>
        </authorList>
    </citation>
    <scope>NUCLEOTIDE SEQUENCE [LARGE SCALE GENOMIC DNA]</scope>
    <source>
        <strain evidence="2 3">SRCM101258</strain>
    </source>
</reference>
<dbReference type="InterPro" id="IPR020835">
    <property type="entry name" value="Catalase_sf"/>
</dbReference>
<dbReference type="AlphaFoldDB" id="A0A2S3U9T5"/>
<dbReference type="Gene3D" id="6.10.10.30">
    <property type="entry name" value="Catalase hpii, N-terminal domain-like"/>
    <property type="match status" value="1"/>
</dbReference>
<dbReference type="GO" id="GO:0004096">
    <property type="term" value="F:catalase activity"/>
    <property type="evidence" value="ECO:0007669"/>
    <property type="project" value="UniProtKB-EC"/>
</dbReference>
<evidence type="ECO:0000259" key="1">
    <source>
        <dbReference type="Pfam" id="PF00199"/>
    </source>
</evidence>
<dbReference type="PROSITE" id="PS00438">
    <property type="entry name" value="CATALASE_2"/>
    <property type="match status" value="1"/>
</dbReference>
<dbReference type="InterPro" id="IPR024708">
    <property type="entry name" value="Catalase_AS"/>
</dbReference>
<dbReference type="PROSITE" id="PS51402">
    <property type="entry name" value="CATALASE_3"/>
    <property type="match status" value="1"/>
</dbReference>
<dbReference type="InterPro" id="IPR011614">
    <property type="entry name" value="Catalase_core"/>
</dbReference>
<accession>A0A2S3U9T5</accession>
<dbReference type="Proteomes" id="UP000236990">
    <property type="component" value="Unassembled WGS sequence"/>
</dbReference>
<dbReference type="Pfam" id="PF00199">
    <property type="entry name" value="Catalase"/>
    <property type="match status" value="1"/>
</dbReference>
<keyword evidence="2" id="KW-0575">Peroxidase</keyword>
<comment type="caution">
    <text evidence="2">The sequence shown here is derived from an EMBL/GenBank/DDBJ whole genome shotgun (WGS) entry which is preliminary data.</text>
</comment>
<dbReference type="GO" id="GO:0005737">
    <property type="term" value="C:cytoplasm"/>
    <property type="evidence" value="ECO:0007669"/>
    <property type="project" value="TreeGrafter"/>
</dbReference>
<sequence length="98" mass="11184">MNTYNHRSTFKLYTINLINEREVRHYDQSKAIGFKTTAAGQPWADNQHSQTAGDRGPVLLQDYDLLEKLAHFDRERIPERVVHAKGAGAKGVFELETT</sequence>
<dbReference type="Gene3D" id="2.40.180.10">
    <property type="entry name" value="Catalase core domain"/>
    <property type="match status" value="1"/>
</dbReference>
<proteinExistence type="predicted"/>
<dbReference type="SUPFAM" id="SSF56634">
    <property type="entry name" value="Heme-dependent catalase-like"/>
    <property type="match status" value="1"/>
</dbReference>
<protein>
    <submittedName>
        <fullName evidence="2">Catalase</fullName>
        <ecNumber evidence="2">1.11.1.6</ecNumber>
    </submittedName>
</protein>
<gene>
    <name evidence="2" type="ORF">S101258_00176</name>
</gene>
<dbReference type="PANTHER" id="PTHR11465">
    <property type="entry name" value="CATALASE"/>
    <property type="match status" value="1"/>
</dbReference>
<organism evidence="2 3">
    <name type="scientific">Lactiplantibacillus plantarum subsp. plantarum</name>
    <dbReference type="NCBI Taxonomy" id="337330"/>
    <lineage>
        <taxon>Bacteria</taxon>
        <taxon>Bacillati</taxon>
        <taxon>Bacillota</taxon>
        <taxon>Bacilli</taxon>
        <taxon>Lactobacillales</taxon>
        <taxon>Lactobacillaceae</taxon>
        <taxon>Lactiplantibacillus</taxon>
    </lineage>
</organism>